<keyword evidence="3" id="KW-1185">Reference proteome</keyword>
<proteinExistence type="predicted"/>
<accession>A0A395LNG2</accession>
<gene>
    <name evidence="2" type="ORF">DL238_07235</name>
</gene>
<dbReference type="EMBL" id="QRBB01000001">
    <property type="protein sequence ID" value="RDS78588.1"/>
    <property type="molecule type" value="Genomic_DNA"/>
</dbReference>
<evidence type="ECO:0000313" key="3">
    <source>
        <dbReference type="Proteomes" id="UP000254101"/>
    </source>
</evidence>
<dbReference type="AlphaFoldDB" id="A0A395LNG2"/>
<protein>
    <submittedName>
        <fullName evidence="2">Uncharacterized protein</fullName>
    </submittedName>
</protein>
<dbReference type="OrthoDB" id="7511418at2"/>
<organism evidence="2 3">
    <name type="scientific">Alteriqipengyuania lutimaris</name>
    <dbReference type="NCBI Taxonomy" id="1538146"/>
    <lineage>
        <taxon>Bacteria</taxon>
        <taxon>Pseudomonadati</taxon>
        <taxon>Pseudomonadota</taxon>
        <taxon>Alphaproteobacteria</taxon>
        <taxon>Sphingomonadales</taxon>
        <taxon>Erythrobacteraceae</taxon>
        <taxon>Alteriqipengyuania</taxon>
    </lineage>
</organism>
<dbReference type="Proteomes" id="UP000254101">
    <property type="component" value="Unassembled WGS sequence"/>
</dbReference>
<evidence type="ECO:0000256" key="1">
    <source>
        <dbReference type="SAM" id="MobiDB-lite"/>
    </source>
</evidence>
<evidence type="ECO:0000313" key="2">
    <source>
        <dbReference type="EMBL" id="RDS78588.1"/>
    </source>
</evidence>
<name>A0A395LNG2_9SPHN</name>
<comment type="caution">
    <text evidence="2">The sequence shown here is derived from an EMBL/GenBank/DDBJ whole genome shotgun (WGS) entry which is preliminary data.</text>
</comment>
<feature type="compositionally biased region" description="Gly residues" evidence="1">
    <location>
        <begin position="1"/>
        <end position="10"/>
    </location>
</feature>
<feature type="compositionally biased region" description="Acidic residues" evidence="1">
    <location>
        <begin position="53"/>
        <end position="68"/>
    </location>
</feature>
<sequence>MLLAACGGGDESVEENTSEDTGPQGEVRGGTISDAMLPIAMVQSQSPQRGGDSDGEDSEEDEEADDAE</sequence>
<reference evidence="2 3" key="1">
    <citation type="submission" date="2018-07" db="EMBL/GenBank/DDBJ databases">
        <title>Erythrobacter nanhaiensis sp. nov., a novel member of the genus Erythrobacter isolated from the South China Sea.</title>
        <authorList>
            <person name="Chen X."/>
            <person name="Liu J."/>
        </authorList>
    </citation>
    <scope>NUCLEOTIDE SEQUENCE [LARGE SCALE GENOMIC DNA]</scope>
    <source>
        <strain evidence="2 3">S-5</strain>
    </source>
</reference>
<feature type="region of interest" description="Disordered" evidence="1">
    <location>
        <begin position="1"/>
        <end position="68"/>
    </location>
</feature>